<dbReference type="Gene3D" id="3.40.50.1000">
    <property type="entry name" value="HAD superfamily/HAD-like"/>
    <property type="match status" value="1"/>
</dbReference>
<dbReference type="Pfam" id="PF13419">
    <property type="entry name" value="HAD_2"/>
    <property type="match status" value="1"/>
</dbReference>
<dbReference type="SFLD" id="SFLDG01129">
    <property type="entry name" value="C1.5:_HAD__Beta-PGM__Phosphata"/>
    <property type="match status" value="1"/>
</dbReference>
<comment type="caution">
    <text evidence="1">The sequence shown here is derived from an EMBL/GenBank/DDBJ whole genome shotgun (WGS) entry which is preliminary data.</text>
</comment>
<gene>
    <name evidence="1" type="ORF">OXH55_10940</name>
</gene>
<reference evidence="1" key="1">
    <citation type="submission" date="2022-12" db="EMBL/GenBank/DDBJ databases">
        <authorList>
            <person name="Wang J."/>
        </authorList>
    </citation>
    <scope>NUCLEOTIDE SEQUENCE</scope>
    <source>
        <strain evidence="1">HY-42-06</strain>
    </source>
</reference>
<dbReference type="PANTHER" id="PTHR46191">
    <property type="match status" value="1"/>
</dbReference>
<dbReference type="InterPro" id="IPR023198">
    <property type="entry name" value="PGP-like_dom2"/>
</dbReference>
<dbReference type="RefSeq" id="WP_268050007.1">
    <property type="nucleotide sequence ID" value="NZ_JAPQES010000003.1"/>
</dbReference>
<dbReference type="PRINTS" id="PR00413">
    <property type="entry name" value="HADHALOGNASE"/>
</dbReference>
<dbReference type="GO" id="GO:0016787">
    <property type="term" value="F:hydrolase activity"/>
    <property type="evidence" value="ECO:0007669"/>
    <property type="project" value="UniProtKB-KW"/>
</dbReference>
<dbReference type="SFLD" id="SFLDS00003">
    <property type="entry name" value="Haloacid_Dehalogenase"/>
    <property type="match status" value="1"/>
</dbReference>
<dbReference type="InterPro" id="IPR006439">
    <property type="entry name" value="HAD-SF_hydro_IA"/>
</dbReference>
<accession>A0ABT4CQ20</accession>
<keyword evidence="2" id="KW-1185">Reference proteome</keyword>
<evidence type="ECO:0000313" key="2">
    <source>
        <dbReference type="Proteomes" id="UP001079657"/>
    </source>
</evidence>
<sequence>MSNIKCVLFDCMETLIDIVEIPILRDYALWAYDGSGVEHYWRNFDEFFQNYICAKEIIDKRLPDNKEYDLIERFEQVACIKFKDDKEKITEISKKLLKNYWKTYTHKCYIKEEVVEVLSNLADKYQLGVVSNFKVKNGVEELLAKNGIIEYFNSITTSVNVGWRKPHPNIYDIAIDNLGIAPCEIVFVGDDYINDYVQPKKLGLNTIFLDRYNKFQDVQQKVPNFYELMNSLNRL</sequence>
<dbReference type="InterPro" id="IPR041492">
    <property type="entry name" value="HAD_2"/>
</dbReference>
<name>A0ABT4CQ20_9CLOT</name>
<dbReference type="InterPro" id="IPR051828">
    <property type="entry name" value="HAD-like_hydrolase_domain"/>
</dbReference>
<dbReference type="NCBIfam" id="TIGR01549">
    <property type="entry name" value="HAD-SF-IA-v1"/>
    <property type="match status" value="1"/>
</dbReference>
<dbReference type="SUPFAM" id="SSF56784">
    <property type="entry name" value="HAD-like"/>
    <property type="match status" value="1"/>
</dbReference>
<protein>
    <submittedName>
        <fullName evidence="1">HAD family hydrolase</fullName>
    </submittedName>
</protein>
<organism evidence="1 2">
    <name type="scientific">Clostridium ganghwense</name>
    <dbReference type="NCBI Taxonomy" id="312089"/>
    <lineage>
        <taxon>Bacteria</taxon>
        <taxon>Bacillati</taxon>
        <taxon>Bacillota</taxon>
        <taxon>Clostridia</taxon>
        <taxon>Eubacteriales</taxon>
        <taxon>Clostridiaceae</taxon>
        <taxon>Clostridium</taxon>
    </lineage>
</organism>
<evidence type="ECO:0000313" key="1">
    <source>
        <dbReference type="EMBL" id="MCY6371150.1"/>
    </source>
</evidence>
<dbReference type="Proteomes" id="UP001079657">
    <property type="component" value="Unassembled WGS sequence"/>
</dbReference>
<proteinExistence type="predicted"/>
<dbReference type="EMBL" id="JAPQES010000003">
    <property type="protein sequence ID" value="MCY6371150.1"/>
    <property type="molecule type" value="Genomic_DNA"/>
</dbReference>
<dbReference type="InterPro" id="IPR023214">
    <property type="entry name" value="HAD_sf"/>
</dbReference>
<dbReference type="PANTHER" id="PTHR46191:SF2">
    <property type="entry name" value="HALOACID DEHALOGENASE-LIKE HYDROLASE DOMAIN-CONTAINING PROTEIN 3"/>
    <property type="match status" value="1"/>
</dbReference>
<keyword evidence="1" id="KW-0378">Hydrolase</keyword>
<dbReference type="Gene3D" id="1.10.150.240">
    <property type="entry name" value="Putative phosphatase, domain 2"/>
    <property type="match status" value="1"/>
</dbReference>
<dbReference type="InterPro" id="IPR036412">
    <property type="entry name" value="HAD-like_sf"/>
</dbReference>